<keyword evidence="4" id="KW-1133">Transmembrane helix</keyword>
<organism evidence="7 8">
    <name type="scientific">Paradevosia tibetensis</name>
    <dbReference type="NCBI Taxonomy" id="1447062"/>
    <lineage>
        <taxon>Bacteria</taxon>
        <taxon>Pseudomonadati</taxon>
        <taxon>Pseudomonadota</taxon>
        <taxon>Alphaproteobacteria</taxon>
        <taxon>Hyphomicrobiales</taxon>
        <taxon>Devosiaceae</taxon>
        <taxon>Paradevosia</taxon>
    </lineage>
</organism>
<keyword evidence="7" id="KW-0282">Flagellum</keyword>
<evidence type="ECO:0000256" key="5">
    <source>
        <dbReference type="ARBA" id="ARBA00023136"/>
    </source>
</evidence>
<keyword evidence="6" id="KW-0813">Transport</keyword>
<keyword evidence="2" id="KW-1003">Cell membrane</keyword>
<dbReference type="GO" id="GO:0005886">
    <property type="term" value="C:plasma membrane"/>
    <property type="evidence" value="ECO:0007669"/>
    <property type="project" value="UniProtKB-SubCell"/>
</dbReference>
<dbReference type="OrthoDB" id="9806929at2"/>
<dbReference type="AlphaFoldDB" id="A0A5B9DTB6"/>
<dbReference type="EMBL" id="CP041690">
    <property type="protein sequence ID" value="QEE22029.1"/>
    <property type="molecule type" value="Genomic_DNA"/>
</dbReference>
<proteinExistence type="inferred from homology"/>
<dbReference type="Pfam" id="PF01618">
    <property type="entry name" value="MotA_ExbB"/>
    <property type="match status" value="1"/>
</dbReference>
<reference evidence="7 8" key="1">
    <citation type="journal article" date="2015" name="Int. J. Syst. Evol. Microbiol.">
        <title>Youhaiella tibetensis gen. nov., sp. nov., isolated from subsurface sediment.</title>
        <authorList>
            <person name="Wang Y.X."/>
            <person name="Huang F.Q."/>
            <person name="Nogi Y."/>
            <person name="Pang S.J."/>
            <person name="Wang P.K."/>
            <person name="Lv J."/>
        </authorList>
    </citation>
    <scope>NUCLEOTIDE SEQUENCE [LARGE SCALE GENOMIC DNA]</scope>
    <source>
        <strain evidence="8">fig4</strain>
    </source>
</reference>
<dbReference type="GO" id="GO:0015031">
    <property type="term" value="P:protein transport"/>
    <property type="evidence" value="ECO:0007669"/>
    <property type="project" value="UniProtKB-KW"/>
</dbReference>
<dbReference type="KEGG" id="yti:FNA67_18430"/>
<name>A0A5B9DTB6_9HYPH</name>
<dbReference type="RefSeq" id="WP_049706523.1">
    <property type="nucleotide sequence ID" value="NZ_BMFM01000002.1"/>
</dbReference>
<dbReference type="GO" id="GO:0006935">
    <property type="term" value="P:chemotaxis"/>
    <property type="evidence" value="ECO:0007669"/>
    <property type="project" value="InterPro"/>
</dbReference>
<dbReference type="GO" id="GO:0071978">
    <property type="term" value="P:bacterial-type flagellum-dependent swarming motility"/>
    <property type="evidence" value="ECO:0007669"/>
    <property type="project" value="InterPro"/>
</dbReference>
<sequence>MDIATLIGLIGGLAVLLGAILLEGSSPLSFINILPALVVVGGASMAILVRYTLSSFGTAINMGLKSALFYKPVSPTKVIDQIAEVADRMRKQGPIALESVHVTDPFFQRGVRMIADGYTAEAIRTSLERERDLDYERTEESHKIFKTLGDTAPGMGMVGTLIGLVSMFGHMDDPKKIGPGMAVALLATFYGAAISNVIALPISDKLANRAQEEGTNRTMIIEALVMIREGRNPATIRDEMASFLPLHDRDQLLDAA</sequence>
<dbReference type="PANTHER" id="PTHR30433">
    <property type="entry name" value="CHEMOTAXIS PROTEIN MOTA"/>
    <property type="match status" value="1"/>
</dbReference>
<keyword evidence="7" id="KW-0966">Cell projection</keyword>
<evidence type="ECO:0000256" key="6">
    <source>
        <dbReference type="RuleBase" id="RU004057"/>
    </source>
</evidence>
<comment type="similarity">
    <text evidence="6">Belongs to the exbB/tolQ family.</text>
</comment>
<evidence type="ECO:0000256" key="3">
    <source>
        <dbReference type="ARBA" id="ARBA00022692"/>
    </source>
</evidence>
<gene>
    <name evidence="7" type="ORF">FNA67_18430</name>
</gene>
<evidence type="ECO:0000256" key="2">
    <source>
        <dbReference type="ARBA" id="ARBA00022475"/>
    </source>
</evidence>
<keyword evidence="3" id="KW-0812">Transmembrane</keyword>
<evidence type="ECO:0000313" key="7">
    <source>
        <dbReference type="EMBL" id="QEE22029.1"/>
    </source>
</evidence>
<comment type="subcellular location">
    <subcellularLocation>
        <location evidence="1">Cell membrane</location>
        <topology evidence="1">Multi-pass membrane protein</topology>
    </subcellularLocation>
    <subcellularLocation>
        <location evidence="6">Membrane</location>
        <topology evidence="6">Multi-pass membrane protein</topology>
    </subcellularLocation>
</comment>
<evidence type="ECO:0000256" key="1">
    <source>
        <dbReference type="ARBA" id="ARBA00004651"/>
    </source>
</evidence>
<dbReference type="InterPro" id="IPR002898">
    <property type="entry name" value="MotA_ExbB_proton_chnl"/>
</dbReference>
<dbReference type="InterPro" id="IPR047055">
    <property type="entry name" value="MotA-like"/>
</dbReference>
<dbReference type="PANTHER" id="PTHR30433:SF2">
    <property type="entry name" value="MOTILITY PROTEIN A"/>
    <property type="match status" value="1"/>
</dbReference>
<keyword evidence="5" id="KW-0472">Membrane</keyword>
<dbReference type="Proteomes" id="UP000321062">
    <property type="component" value="Chromosome"/>
</dbReference>
<keyword evidence="6" id="KW-0653">Protein transport</keyword>
<accession>A0A5B9DTB6</accession>
<evidence type="ECO:0000313" key="8">
    <source>
        <dbReference type="Proteomes" id="UP000321062"/>
    </source>
</evidence>
<keyword evidence="8" id="KW-1185">Reference proteome</keyword>
<evidence type="ECO:0000256" key="4">
    <source>
        <dbReference type="ARBA" id="ARBA00022989"/>
    </source>
</evidence>
<protein>
    <submittedName>
        <fullName evidence="7">Flagellar motor protein PomA</fullName>
    </submittedName>
</protein>
<keyword evidence="7" id="KW-0969">Cilium</keyword>